<name>A0ABQ9FRT3_TEGGR</name>
<evidence type="ECO:0000256" key="1">
    <source>
        <dbReference type="SAM" id="MobiDB-lite"/>
    </source>
</evidence>
<reference evidence="2 3" key="1">
    <citation type="submission" date="2022-12" db="EMBL/GenBank/DDBJ databases">
        <title>Chromosome-level genome of Tegillarca granosa.</title>
        <authorList>
            <person name="Kim J."/>
        </authorList>
    </citation>
    <scope>NUCLEOTIDE SEQUENCE [LARGE SCALE GENOMIC DNA]</scope>
    <source>
        <strain evidence="2">Teg-2019</strain>
        <tissue evidence="2">Adductor muscle</tissue>
    </source>
</reference>
<evidence type="ECO:0000313" key="3">
    <source>
        <dbReference type="Proteomes" id="UP001217089"/>
    </source>
</evidence>
<sequence length="142" mass="16599">MRRLDVFINVFSGDIALADEDLKSKWLKQSLKNKKPKGMDLYGMQVEDPRALSLDTKLNAPSHIENVDRNNDQNSNIRKNKIAKKHKNKKLKKDKRKKNKADKRMKCPKGKSIPYSDWLIRNIGSKDQRLGQVYLSNEEFSW</sequence>
<keyword evidence="3" id="KW-1185">Reference proteome</keyword>
<feature type="region of interest" description="Disordered" evidence="1">
    <location>
        <begin position="63"/>
        <end position="110"/>
    </location>
</feature>
<dbReference type="Proteomes" id="UP001217089">
    <property type="component" value="Unassembled WGS sequence"/>
</dbReference>
<evidence type="ECO:0000313" key="2">
    <source>
        <dbReference type="EMBL" id="KAJ8318435.1"/>
    </source>
</evidence>
<accession>A0ABQ9FRT3</accession>
<comment type="caution">
    <text evidence="2">The sequence shown here is derived from an EMBL/GenBank/DDBJ whole genome shotgun (WGS) entry which is preliminary data.</text>
</comment>
<proteinExistence type="predicted"/>
<gene>
    <name evidence="2" type="ORF">KUTeg_003526</name>
</gene>
<dbReference type="EMBL" id="JARBDR010000214">
    <property type="protein sequence ID" value="KAJ8318435.1"/>
    <property type="molecule type" value="Genomic_DNA"/>
</dbReference>
<feature type="compositionally biased region" description="Basic residues" evidence="1">
    <location>
        <begin position="78"/>
        <end position="109"/>
    </location>
</feature>
<protein>
    <submittedName>
        <fullName evidence="2">Uncharacterized protein</fullName>
    </submittedName>
</protein>
<organism evidence="2 3">
    <name type="scientific">Tegillarca granosa</name>
    <name type="common">Malaysian cockle</name>
    <name type="synonym">Anadara granosa</name>
    <dbReference type="NCBI Taxonomy" id="220873"/>
    <lineage>
        <taxon>Eukaryota</taxon>
        <taxon>Metazoa</taxon>
        <taxon>Spiralia</taxon>
        <taxon>Lophotrochozoa</taxon>
        <taxon>Mollusca</taxon>
        <taxon>Bivalvia</taxon>
        <taxon>Autobranchia</taxon>
        <taxon>Pteriomorphia</taxon>
        <taxon>Arcoida</taxon>
        <taxon>Arcoidea</taxon>
        <taxon>Arcidae</taxon>
        <taxon>Tegillarca</taxon>
    </lineage>
</organism>